<feature type="region of interest" description="Disordered" evidence="1">
    <location>
        <begin position="84"/>
        <end position="116"/>
    </location>
</feature>
<proteinExistence type="predicted"/>
<sequence length="449" mass="51626">MVSISNPQISECNDGLGNKEKCNLEASKTEDGFMSTIPEHITDSSKKLITDYSTKTLVINLSSSVDSIMQTAYPYELIPTHSYENSNYSPHSTTYNQSKKPKKHHKSKKYRSSKKNKFSTITESSTDFNGKNEFYSTFFSSLHGKDFFNSNDELSKFSILNFDSDKDENLHIFNEDFTDLASDPLAKTAFNYISDIGDQNFVDDFSTTFDGDTATEDYLDSIYASENKSSMTSDYLFSGYLPYKTTNYKAFHPKNSRNYEQLFTKSRKISNYHGTKYSKDAVIYDPTSSQSLDVEPRNGNDTYEESGEYGYNHDDISIEYSNYFEYEDPLELENSPEDFEKDSYYILSTDSRNDASHNGQDEYKPNVLFANHADSYPRITLNQHNIIQQTDYIEYNEINYGEAENPYYSNIQGSSYKDKKGDEYQQSGINYYEGDQSEITYNKDQVDTG</sequence>
<gene>
    <name evidence="2" type="ORF">AYI68_g4420</name>
</gene>
<dbReference type="Proteomes" id="UP000187455">
    <property type="component" value="Unassembled WGS sequence"/>
</dbReference>
<accession>A0A1R0GX59</accession>
<dbReference type="EMBL" id="LSSL01002419">
    <property type="protein sequence ID" value="OLY81472.1"/>
    <property type="molecule type" value="Genomic_DNA"/>
</dbReference>
<feature type="region of interest" description="Disordered" evidence="1">
    <location>
        <begin position="430"/>
        <end position="449"/>
    </location>
</feature>
<organism evidence="2 3">
    <name type="scientific">Smittium mucronatum</name>
    <dbReference type="NCBI Taxonomy" id="133383"/>
    <lineage>
        <taxon>Eukaryota</taxon>
        <taxon>Fungi</taxon>
        <taxon>Fungi incertae sedis</taxon>
        <taxon>Zoopagomycota</taxon>
        <taxon>Kickxellomycotina</taxon>
        <taxon>Harpellomycetes</taxon>
        <taxon>Harpellales</taxon>
        <taxon>Legeriomycetaceae</taxon>
        <taxon>Smittium</taxon>
    </lineage>
</organism>
<feature type="compositionally biased region" description="Basic residues" evidence="1">
    <location>
        <begin position="99"/>
        <end position="116"/>
    </location>
</feature>
<protein>
    <submittedName>
        <fullName evidence="2">Uncharacterized protein</fullName>
    </submittedName>
</protein>
<feature type="non-terminal residue" evidence="2">
    <location>
        <position position="449"/>
    </location>
</feature>
<evidence type="ECO:0000313" key="2">
    <source>
        <dbReference type="EMBL" id="OLY81472.1"/>
    </source>
</evidence>
<reference evidence="2 3" key="1">
    <citation type="journal article" date="2016" name="Mol. Biol. Evol.">
        <title>Genome-Wide Survey of Gut Fungi (Harpellales) Reveals the First Horizontally Transferred Ubiquitin Gene from a Mosquito Host.</title>
        <authorList>
            <person name="Wang Y."/>
            <person name="White M.M."/>
            <person name="Kvist S."/>
            <person name="Moncalvo J.M."/>
        </authorList>
    </citation>
    <scope>NUCLEOTIDE SEQUENCE [LARGE SCALE GENOMIC DNA]</scope>
    <source>
        <strain evidence="2 3">ALG-7-W6</strain>
    </source>
</reference>
<feature type="compositionally biased region" description="Polar residues" evidence="1">
    <location>
        <begin position="84"/>
        <end position="97"/>
    </location>
</feature>
<evidence type="ECO:0000313" key="3">
    <source>
        <dbReference type="Proteomes" id="UP000187455"/>
    </source>
</evidence>
<name>A0A1R0GX59_9FUNG</name>
<dbReference type="AlphaFoldDB" id="A0A1R0GX59"/>
<comment type="caution">
    <text evidence="2">The sequence shown here is derived from an EMBL/GenBank/DDBJ whole genome shotgun (WGS) entry which is preliminary data.</text>
</comment>
<keyword evidence="3" id="KW-1185">Reference proteome</keyword>
<evidence type="ECO:0000256" key="1">
    <source>
        <dbReference type="SAM" id="MobiDB-lite"/>
    </source>
</evidence>